<dbReference type="SUPFAM" id="SSF81442">
    <property type="entry name" value="Cytochrome c oxidase subunit I-like"/>
    <property type="match status" value="1"/>
</dbReference>
<feature type="transmembrane region" description="Helical" evidence="15">
    <location>
        <begin position="16"/>
        <end position="37"/>
    </location>
</feature>
<feature type="domain" description="Cytochrome oxidase subunit I profile" evidence="16">
    <location>
        <begin position="43"/>
        <end position="558"/>
    </location>
</feature>
<comment type="subcellular location">
    <subcellularLocation>
        <location evidence="1">Cell membrane</location>
        <topology evidence="1">Multi-pass membrane protein</topology>
    </subcellularLocation>
</comment>
<evidence type="ECO:0000256" key="13">
    <source>
        <dbReference type="ARBA" id="ARBA00023136"/>
    </source>
</evidence>
<keyword evidence="18" id="KW-1185">Reference proteome</keyword>
<dbReference type="Proteomes" id="UP001597349">
    <property type="component" value="Unassembled WGS sequence"/>
</dbReference>
<keyword evidence="11" id="KW-0408">Iron</keyword>
<keyword evidence="12" id="KW-0186">Copper</keyword>
<dbReference type="InterPro" id="IPR036927">
    <property type="entry name" value="Cyt_c_oxase-like_su1_sf"/>
</dbReference>
<evidence type="ECO:0000256" key="1">
    <source>
        <dbReference type="ARBA" id="ARBA00004651"/>
    </source>
</evidence>
<keyword evidence="5 14" id="KW-0349">Heme</keyword>
<organism evidence="17 18">
    <name type="scientific">Mesorhizobium calcicola</name>
    <dbReference type="NCBI Taxonomy" id="1300310"/>
    <lineage>
        <taxon>Bacteria</taxon>
        <taxon>Pseudomonadati</taxon>
        <taxon>Pseudomonadota</taxon>
        <taxon>Alphaproteobacteria</taxon>
        <taxon>Hyphomicrobiales</taxon>
        <taxon>Phyllobacteriaceae</taxon>
        <taxon>Mesorhizobium</taxon>
    </lineage>
</organism>
<evidence type="ECO:0000256" key="8">
    <source>
        <dbReference type="ARBA" id="ARBA00022723"/>
    </source>
</evidence>
<feature type="transmembrane region" description="Helical" evidence="15">
    <location>
        <begin position="345"/>
        <end position="367"/>
    </location>
</feature>
<gene>
    <name evidence="17" type="primary">cyoB</name>
    <name evidence="17" type="ORF">ACFSQT_25430</name>
</gene>
<evidence type="ECO:0000259" key="16">
    <source>
        <dbReference type="PROSITE" id="PS50855"/>
    </source>
</evidence>
<comment type="similarity">
    <text evidence="2 14">Belongs to the heme-copper respiratory oxidase family.</text>
</comment>
<feature type="transmembrane region" description="Helical" evidence="15">
    <location>
        <begin position="379"/>
        <end position="402"/>
    </location>
</feature>
<feature type="transmembrane region" description="Helical" evidence="15">
    <location>
        <begin position="414"/>
        <end position="435"/>
    </location>
</feature>
<feature type="transmembrane region" description="Helical" evidence="15">
    <location>
        <begin position="232"/>
        <end position="254"/>
    </location>
</feature>
<dbReference type="InterPro" id="IPR000883">
    <property type="entry name" value="Cyt_C_Oxase_1"/>
</dbReference>
<evidence type="ECO:0000256" key="10">
    <source>
        <dbReference type="ARBA" id="ARBA00022989"/>
    </source>
</evidence>
<feature type="transmembrane region" description="Helical" evidence="15">
    <location>
        <begin position="189"/>
        <end position="212"/>
    </location>
</feature>
<reference evidence="18" key="1">
    <citation type="journal article" date="2019" name="Int. J. Syst. Evol. Microbiol.">
        <title>The Global Catalogue of Microorganisms (GCM) 10K type strain sequencing project: providing services to taxonomists for standard genome sequencing and annotation.</title>
        <authorList>
            <consortium name="The Broad Institute Genomics Platform"/>
            <consortium name="The Broad Institute Genome Sequencing Center for Infectious Disease"/>
            <person name="Wu L."/>
            <person name="Ma J."/>
        </authorList>
    </citation>
    <scope>NUCLEOTIDE SEQUENCE [LARGE SCALE GENOMIC DNA]</scope>
    <source>
        <strain evidence="18">CGMCC 1.16226</strain>
    </source>
</reference>
<protein>
    <submittedName>
        <fullName evidence="17">Cytochrome o ubiquinol oxidase subunit I</fullName>
    </submittedName>
</protein>
<evidence type="ECO:0000256" key="9">
    <source>
        <dbReference type="ARBA" id="ARBA00022982"/>
    </source>
</evidence>
<evidence type="ECO:0000256" key="12">
    <source>
        <dbReference type="ARBA" id="ARBA00023008"/>
    </source>
</evidence>
<evidence type="ECO:0000256" key="7">
    <source>
        <dbReference type="ARBA" id="ARBA00022692"/>
    </source>
</evidence>
<feature type="transmembrane region" description="Helical" evidence="15">
    <location>
        <begin position="493"/>
        <end position="517"/>
    </location>
</feature>
<dbReference type="CDD" id="cd01662">
    <property type="entry name" value="Ubiquinol_Oxidase_I"/>
    <property type="match status" value="1"/>
</dbReference>
<evidence type="ECO:0000256" key="5">
    <source>
        <dbReference type="ARBA" id="ARBA00022617"/>
    </source>
</evidence>
<dbReference type="InterPro" id="IPR023615">
    <property type="entry name" value="Cyt_c_Oxase_su1_BS"/>
</dbReference>
<evidence type="ECO:0000256" key="14">
    <source>
        <dbReference type="RuleBase" id="RU000370"/>
    </source>
</evidence>
<feature type="transmembrane region" description="Helical" evidence="15">
    <location>
        <begin position="456"/>
        <end position="473"/>
    </location>
</feature>
<feature type="transmembrane region" description="Helical" evidence="15">
    <location>
        <begin position="274"/>
        <end position="297"/>
    </location>
</feature>
<proteinExistence type="inferred from homology"/>
<evidence type="ECO:0000313" key="18">
    <source>
        <dbReference type="Proteomes" id="UP001597349"/>
    </source>
</evidence>
<feature type="transmembrane region" description="Helical" evidence="15">
    <location>
        <begin position="58"/>
        <end position="81"/>
    </location>
</feature>
<evidence type="ECO:0000256" key="4">
    <source>
        <dbReference type="ARBA" id="ARBA00022475"/>
    </source>
</evidence>
<dbReference type="EMBL" id="JBHUGY010000038">
    <property type="protein sequence ID" value="MFD2056288.1"/>
    <property type="molecule type" value="Genomic_DNA"/>
</dbReference>
<dbReference type="Gene3D" id="1.20.210.10">
    <property type="entry name" value="Cytochrome c oxidase-like, subunit I domain"/>
    <property type="match status" value="1"/>
</dbReference>
<evidence type="ECO:0000256" key="3">
    <source>
        <dbReference type="ARBA" id="ARBA00022448"/>
    </source>
</evidence>
<comment type="caution">
    <text evidence="17">The sequence shown here is derived from an EMBL/GenBank/DDBJ whole genome shotgun (WGS) entry which is preliminary data.</text>
</comment>
<keyword evidence="4" id="KW-1003">Cell membrane</keyword>
<feature type="transmembrane region" description="Helical" evidence="15">
    <location>
        <begin position="145"/>
        <end position="169"/>
    </location>
</feature>
<feature type="transmembrane region" description="Helical" evidence="15">
    <location>
        <begin position="101"/>
        <end position="125"/>
    </location>
</feature>
<evidence type="ECO:0000256" key="2">
    <source>
        <dbReference type="ARBA" id="ARBA00009578"/>
    </source>
</evidence>
<dbReference type="PANTHER" id="PTHR10422:SF35">
    <property type="entry name" value="CYTOCHROME BO(3) UBIQUINOL OXIDASE SUBUNIT 1"/>
    <property type="match status" value="1"/>
</dbReference>
<dbReference type="RefSeq" id="WP_379023310.1">
    <property type="nucleotide sequence ID" value="NZ_JBHUGY010000038.1"/>
</dbReference>
<dbReference type="NCBIfam" id="TIGR02843">
    <property type="entry name" value="CyoB"/>
    <property type="match status" value="1"/>
</dbReference>
<dbReference type="PANTHER" id="PTHR10422">
    <property type="entry name" value="CYTOCHROME C OXIDASE SUBUNIT 1"/>
    <property type="match status" value="1"/>
</dbReference>
<dbReference type="PROSITE" id="PS50855">
    <property type="entry name" value="COX1"/>
    <property type="match status" value="1"/>
</dbReference>
<dbReference type="Pfam" id="PF00115">
    <property type="entry name" value="COX1"/>
    <property type="match status" value="1"/>
</dbReference>
<accession>A0ABW4WJW7</accession>
<dbReference type="PRINTS" id="PR01165">
    <property type="entry name" value="CYCOXIDASEI"/>
</dbReference>
<evidence type="ECO:0000256" key="11">
    <source>
        <dbReference type="ARBA" id="ARBA00023004"/>
    </source>
</evidence>
<name>A0ABW4WJW7_9HYPH</name>
<dbReference type="InterPro" id="IPR014207">
    <property type="entry name" value="Cyt_c_ubiqinol_oxidase_su1"/>
</dbReference>
<evidence type="ECO:0000256" key="15">
    <source>
        <dbReference type="SAM" id="Phobius"/>
    </source>
</evidence>
<sequence>MFGKLSWAAIPFDQPIPLFTAALVGVVIVGVLAWVTLKGWLPYLWHDWITSVDHKRIGIMYILLAMVMLLRGFADAIMMRSQQALAFRSEGYLPPEHYDQIFSAHGTLMIFFVAMPFVIGLMNFVMPLQLGIRDVAFPTLNSVSFWLTAAGALLVNISLVVGEFARTGWLPYPPLSEMAYSPGVGVDYYLWSLQISGVGTLLTGVNFVTTVLKIRAPGMALMRMPMFCWTTLASNLLIVAAFPILTATLAMLLLDRYLGFHFFTNEAGGNAMMFVNLIWAWGHPEVYILILPAFGIFSEVISTFSGKPLFGYRSMVMATMAICVLSFTVWLHHFFTMGAGADVNAIFGIASMIIAVPTGVKVFNWLFTMYGGRVVYSQPILWSIAFMVTFVIGGMTGVLLAVPPADFVLHNSLFLVAHFHNVIIGGVLFGAFAGYTYWFPKAFGFRLHEGLGKASFWCWIVGFYVAFMPLYVVGLMGMTRRMQHYDVPEWRPWLLIAAGGAAIILAGIVLQIAQLAISIRRREELRDRTGDPWNGRSLEWATPSPPPAFNLAMLPSVEGDEAYWGMKQRARQQVGLGEDPPYVDIEMPRNSPTGFICAFFASFMGFALIWHIWWIVALAAVGAFATFVVFAWRDEVDYVIPADTVARIDRANRTARGETLALSGTAS</sequence>
<keyword evidence="6 14" id="KW-0679">Respiratory chain</keyword>
<keyword evidence="7 14" id="KW-0812">Transmembrane</keyword>
<feature type="transmembrane region" description="Helical" evidence="15">
    <location>
        <begin position="309"/>
        <end position="333"/>
    </location>
</feature>
<keyword evidence="9 14" id="KW-0249">Electron transport</keyword>
<evidence type="ECO:0000256" key="6">
    <source>
        <dbReference type="ARBA" id="ARBA00022660"/>
    </source>
</evidence>
<evidence type="ECO:0000313" key="17">
    <source>
        <dbReference type="EMBL" id="MFD2056288.1"/>
    </source>
</evidence>
<dbReference type="InterPro" id="IPR023616">
    <property type="entry name" value="Cyt_c_oxase-like_su1_dom"/>
</dbReference>
<dbReference type="PROSITE" id="PS00077">
    <property type="entry name" value="COX1_CUB"/>
    <property type="match status" value="1"/>
</dbReference>
<keyword evidence="3 14" id="KW-0813">Transport</keyword>
<keyword evidence="10 15" id="KW-1133">Transmembrane helix</keyword>
<feature type="transmembrane region" description="Helical" evidence="15">
    <location>
        <begin position="612"/>
        <end position="632"/>
    </location>
</feature>
<keyword evidence="13 15" id="KW-0472">Membrane</keyword>
<keyword evidence="8" id="KW-0479">Metal-binding</keyword>